<accession>A0A4W3GJW6</accession>
<reference evidence="3" key="5">
    <citation type="submission" date="2025-09" db="UniProtKB">
        <authorList>
            <consortium name="Ensembl"/>
        </authorList>
    </citation>
    <scope>IDENTIFICATION</scope>
</reference>
<reference evidence="3" key="4">
    <citation type="submission" date="2025-08" db="UniProtKB">
        <authorList>
            <consortium name="Ensembl"/>
        </authorList>
    </citation>
    <scope>IDENTIFICATION</scope>
</reference>
<dbReference type="InParanoid" id="A0A4W3GJW6"/>
<evidence type="ECO:0000256" key="1">
    <source>
        <dbReference type="SAM" id="Coils"/>
    </source>
</evidence>
<dbReference type="GeneTree" id="ENSGT00940000154785"/>
<dbReference type="GO" id="GO:0005737">
    <property type="term" value="C:cytoplasm"/>
    <property type="evidence" value="ECO:0007669"/>
    <property type="project" value="TreeGrafter"/>
</dbReference>
<keyword evidence="4" id="KW-1185">Reference proteome</keyword>
<feature type="region of interest" description="Disordered" evidence="2">
    <location>
        <begin position="96"/>
        <end position="124"/>
    </location>
</feature>
<reference evidence="4" key="1">
    <citation type="journal article" date="2006" name="Science">
        <title>Ancient noncoding elements conserved in the human genome.</title>
        <authorList>
            <person name="Venkatesh B."/>
            <person name="Kirkness E.F."/>
            <person name="Loh Y.H."/>
            <person name="Halpern A.L."/>
            <person name="Lee A.P."/>
            <person name="Johnson J."/>
            <person name="Dandona N."/>
            <person name="Viswanathan L.D."/>
            <person name="Tay A."/>
            <person name="Venter J.C."/>
            <person name="Strausberg R.L."/>
            <person name="Brenner S."/>
        </authorList>
    </citation>
    <scope>NUCLEOTIDE SEQUENCE [LARGE SCALE GENOMIC DNA]</scope>
</reference>
<dbReference type="Proteomes" id="UP000314986">
    <property type="component" value="Unassembled WGS sequence"/>
</dbReference>
<feature type="region of interest" description="Disordered" evidence="2">
    <location>
        <begin position="20"/>
        <end position="45"/>
    </location>
</feature>
<dbReference type="PANTHER" id="PTHR18947:SF31">
    <property type="entry name" value="PROTEIN DAPLE"/>
    <property type="match status" value="1"/>
</dbReference>
<evidence type="ECO:0000313" key="3">
    <source>
        <dbReference type="Ensembl" id="ENSCMIP00000003110.1"/>
    </source>
</evidence>
<dbReference type="GO" id="GO:0005813">
    <property type="term" value="C:centrosome"/>
    <property type="evidence" value="ECO:0007669"/>
    <property type="project" value="TreeGrafter"/>
</dbReference>
<dbReference type="AlphaFoldDB" id="A0A4W3GJW6"/>
<dbReference type="GO" id="GO:0008017">
    <property type="term" value="F:microtubule binding"/>
    <property type="evidence" value="ECO:0007669"/>
    <property type="project" value="TreeGrafter"/>
</dbReference>
<protein>
    <submittedName>
        <fullName evidence="3">Uncharacterized protein</fullName>
    </submittedName>
</protein>
<reference evidence="4" key="2">
    <citation type="journal article" date="2007" name="PLoS Biol.">
        <title>Survey sequencing and comparative analysis of the elephant shark (Callorhinchus milii) genome.</title>
        <authorList>
            <person name="Venkatesh B."/>
            <person name="Kirkness E.F."/>
            <person name="Loh Y.H."/>
            <person name="Halpern A.L."/>
            <person name="Lee A.P."/>
            <person name="Johnson J."/>
            <person name="Dandona N."/>
            <person name="Viswanathan L.D."/>
            <person name="Tay A."/>
            <person name="Venter J.C."/>
            <person name="Strausberg R.L."/>
            <person name="Brenner S."/>
        </authorList>
    </citation>
    <scope>NUCLEOTIDE SEQUENCE [LARGE SCALE GENOMIC DNA]</scope>
</reference>
<dbReference type="GO" id="GO:0031122">
    <property type="term" value="P:cytoplasmic microtubule organization"/>
    <property type="evidence" value="ECO:0007669"/>
    <property type="project" value="TreeGrafter"/>
</dbReference>
<sequence length="124" mass="14319">HCFSPWQVIVELTQERDYLLSQQPANSSRPPGPEATPGLLPREDRQHLVVELADTKAKLRRIRQELEEKTEQLTDCKHEVDQLDLELQRVKQEVRIHSLPPPPARPQAPPTLNPPRERRCVNTS</sequence>
<dbReference type="GO" id="GO:0051959">
    <property type="term" value="F:dynein light intermediate chain binding"/>
    <property type="evidence" value="ECO:0007669"/>
    <property type="project" value="TreeGrafter"/>
</dbReference>
<feature type="compositionally biased region" description="Polar residues" evidence="2">
    <location>
        <begin position="20"/>
        <end position="29"/>
    </location>
</feature>
<evidence type="ECO:0000256" key="2">
    <source>
        <dbReference type="SAM" id="MobiDB-lite"/>
    </source>
</evidence>
<reference evidence="4" key="3">
    <citation type="journal article" date="2014" name="Nature">
        <title>Elephant shark genome provides unique insights into gnathostome evolution.</title>
        <authorList>
            <consortium name="International Elephant Shark Genome Sequencing Consortium"/>
            <person name="Venkatesh B."/>
            <person name="Lee A.P."/>
            <person name="Ravi V."/>
            <person name="Maurya A.K."/>
            <person name="Lian M.M."/>
            <person name="Swann J.B."/>
            <person name="Ohta Y."/>
            <person name="Flajnik M.F."/>
            <person name="Sutoh Y."/>
            <person name="Kasahara M."/>
            <person name="Hoon S."/>
            <person name="Gangu V."/>
            <person name="Roy S.W."/>
            <person name="Irimia M."/>
            <person name="Korzh V."/>
            <person name="Kondrychyn I."/>
            <person name="Lim Z.W."/>
            <person name="Tay B.H."/>
            <person name="Tohari S."/>
            <person name="Kong K.W."/>
            <person name="Ho S."/>
            <person name="Lorente-Galdos B."/>
            <person name="Quilez J."/>
            <person name="Marques-Bonet T."/>
            <person name="Raney B.J."/>
            <person name="Ingham P.W."/>
            <person name="Tay A."/>
            <person name="Hillier L.W."/>
            <person name="Minx P."/>
            <person name="Boehm T."/>
            <person name="Wilson R.K."/>
            <person name="Brenner S."/>
            <person name="Warren W.C."/>
        </authorList>
    </citation>
    <scope>NUCLEOTIDE SEQUENCE [LARGE SCALE GENOMIC DNA]</scope>
</reference>
<feature type="coiled-coil region" evidence="1">
    <location>
        <begin position="45"/>
        <end position="93"/>
    </location>
</feature>
<feature type="compositionally biased region" description="Basic and acidic residues" evidence="2">
    <location>
        <begin position="115"/>
        <end position="124"/>
    </location>
</feature>
<evidence type="ECO:0000313" key="4">
    <source>
        <dbReference type="Proteomes" id="UP000314986"/>
    </source>
</evidence>
<dbReference type="PANTHER" id="PTHR18947">
    <property type="entry name" value="HOOK PROTEINS"/>
    <property type="match status" value="1"/>
</dbReference>
<dbReference type="GO" id="GO:0030705">
    <property type="term" value="P:cytoskeleton-dependent intracellular transport"/>
    <property type="evidence" value="ECO:0007669"/>
    <property type="project" value="TreeGrafter"/>
</dbReference>
<name>A0A4W3GJW6_CALMI</name>
<organism evidence="3 4">
    <name type="scientific">Callorhinchus milii</name>
    <name type="common">Ghost shark</name>
    <dbReference type="NCBI Taxonomy" id="7868"/>
    <lineage>
        <taxon>Eukaryota</taxon>
        <taxon>Metazoa</taxon>
        <taxon>Chordata</taxon>
        <taxon>Craniata</taxon>
        <taxon>Vertebrata</taxon>
        <taxon>Chondrichthyes</taxon>
        <taxon>Holocephali</taxon>
        <taxon>Chimaeriformes</taxon>
        <taxon>Callorhinchidae</taxon>
        <taxon>Callorhinchus</taxon>
    </lineage>
</organism>
<proteinExistence type="predicted"/>
<keyword evidence="1" id="KW-0175">Coiled coil</keyword>
<dbReference type="Ensembl" id="ENSCMIT00000003225.1">
    <property type="protein sequence ID" value="ENSCMIP00000003110.1"/>
    <property type="gene ID" value="ENSCMIG00000001848.1"/>
</dbReference>
<feature type="compositionally biased region" description="Pro residues" evidence="2">
    <location>
        <begin position="99"/>
        <end position="113"/>
    </location>
</feature>